<dbReference type="RefSeq" id="WP_112283331.1">
    <property type="nucleotide sequence ID" value="NZ_MASW01000005.1"/>
</dbReference>
<evidence type="ECO:0000313" key="7">
    <source>
        <dbReference type="EMBL" id="PXY22729.1"/>
    </source>
</evidence>
<keyword evidence="5" id="KW-1133">Transmembrane helix</keyword>
<dbReference type="InterPro" id="IPR020846">
    <property type="entry name" value="MFS_dom"/>
</dbReference>
<dbReference type="InterPro" id="IPR050171">
    <property type="entry name" value="MFS_Transporters"/>
</dbReference>
<organism evidence="7 8">
    <name type="scientific">Prauserella muralis</name>
    <dbReference type="NCBI Taxonomy" id="588067"/>
    <lineage>
        <taxon>Bacteria</taxon>
        <taxon>Bacillati</taxon>
        <taxon>Actinomycetota</taxon>
        <taxon>Actinomycetes</taxon>
        <taxon>Pseudonocardiales</taxon>
        <taxon>Pseudonocardiaceae</taxon>
        <taxon>Prauserella</taxon>
    </lineage>
</organism>
<accession>A0A2V4AQS9</accession>
<keyword evidence="3" id="KW-1003">Cell membrane</keyword>
<dbReference type="EMBL" id="MASW01000005">
    <property type="protein sequence ID" value="PXY22729.1"/>
    <property type="molecule type" value="Genomic_DNA"/>
</dbReference>
<dbReference type="Gene3D" id="1.20.1250.20">
    <property type="entry name" value="MFS general substrate transporter like domains"/>
    <property type="match status" value="2"/>
</dbReference>
<dbReference type="OrthoDB" id="9810492at2"/>
<name>A0A2V4AQS9_9PSEU</name>
<evidence type="ECO:0000256" key="3">
    <source>
        <dbReference type="ARBA" id="ARBA00022475"/>
    </source>
</evidence>
<evidence type="ECO:0000256" key="5">
    <source>
        <dbReference type="ARBA" id="ARBA00022989"/>
    </source>
</evidence>
<evidence type="ECO:0000313" key="8">
    <source>
        <dbReference type="Proteomes" id="UP000249915"/>
    </source>
</evidence>
<reference evidence="7 8" key="1">
    <citation type="submission" date="2016-07" db="EMBL/GenBank/DDBJ databases">
        <title>Draft genome sequence of Prauserella muralis DSM 45305, isolated from a mould-covered wall in an indoor environment.</title>
        <authorList>
            <person name="Ruckert C."/>
            <person name="Albersmeier A."/>
            <person name="Jiang C.-L."/>
            <person name="Jiang Y."/>
            <person name="Kalinowski J."/>
            <person name="Schneider O."/>
            <person name="Winkler A."/>
            <person name="Zotchev S.B."/>
        </authorList>
    </citation>
    <scope>NUCLEOTIDE SEQUENCE [LARGE SCALE GENOMIC DNA]</scope>
    <source>
        <strain evidence="7 8">DSM 45305</strain>
    </source>
</reference>
<dbReference type="Pfam" id="PF07690">
    <property type="entry name" value="MFS_1"/>
    <property type="match status" value="2"/>
</dbReference>
<dbReference type="InterPro" id="IPR036259">
    <property type="entry name" value="MFS_trans_sf"/>
</dbReference>
<dbReference type="Proteomes" id="UP000249915">
    <property type="component" value="Unassembled WGS sequence"/>
</dbReference>
<dbReference type="GO" id="GO:0005886">
    <property type="term" value="C:plasma membrane"/>
    <property type="evidence" value="ECO:0007669"/>
    <property type="project" value="UniProtKB-SubCell"/>
</dbReference>
<dbReference type="PANTHER" id="PTHR23517">
    <property type="entry name" value="RESISTANCE PROTEIN MDTM, PUTATIVE-RELATED-RELATED"/>
    <property type="match status" value="1"/>
</dbReference>
<evidence type="ECO:0000256" key="1">
    <source>
        <dbReference type="ARBA" id="ARBA00004651"/>
    </source>
</evidence>
<keyword evidence="8" id="KW-1185">Reference proteome</keyword>
<dbReference type="CDD" id="cd17325">
    <property type="entry name" value="MFS_MdtG_SLC18_like"/>
    <property type="match status" value="1"/>
</dbReference>
<dbReference type="PANTHER" id="PTHR23517:SF3">
    <property type="entry name" value="INTEGRAL MEMBRANE TRANSPORT PROTEIN"/>
    <property type="match status" value="1"/>
</dbReference>
<dbReference type="PROSITE" id="PS50850">
    <property type="entry name" value="MFS"/>
    <property type="match status" value="1"/>
</dbReference>
<dbReference type="GO" id="GO:0022857">
    <property type="term" value="F:transmembrane transporter activity"/>
    <property type="evidence" value="ECO:0007669"/>
    <property type="project" value="InterPro"/>
</dbReference>
<evidence type="ECO:0000256" key="2">
    <source>
        <dbReference type="ARBA" id="ARBA00022448"/>
    </source>
</evidence>
<dbReference type="PROSITE" id="PS00216">
    <property type="entry name" value="SUGAR_TRANSPORT_1"/>
    <property type="match status" value="2"/>
</dbReference>
<dbReference type="InterPro" id="IPR005829">
    <property type="entry name" value="Sugar_transporter_CS"/>
</dbReference>
<keyword evidence="4" id="KW-0812">Transmembrane</keyword>
<gene>
    <name evidence="7" type="ORF">BAY60_23265</name>
</gene>
<evidence type="ECO:0000256" key="6">
    <source>
        <dbReference type="ARBA" id="ARBA00023136"/>
    </source>
</evidence>
<comment type="caution">
    <text evidence="7">The sequence shown here is derived from an EMBL/GenBank/DDBJ whole genome shotgun (WGS) entry which is preliminary data.</text>
</comment>
<evidence type="ECO:0000256" key="4">
    <source>
        <dbReference type="ARBA" id="ARBA00022692"/>
    </source>
</evidence>
<dbReference type="AlphaFoldDB" id="A0A2V4AQS9"/>
<sequence>MTGTAKVPRLGLRPNLAQFGLLVAVNALVGGVLGQERSVLPLLAERTFGLTGYTFLLTYVLAFGVTKAATNYVAGTLSDRLGRKPVLLAGWLVAIPVPLLLIWAPSWGWVVAANVLLGVNQGLTWSTTVIMKIDLAGPARRGLAMGLNEAAGYAAVALTAVATGYLAARYGLRPAPFLLGAAYVALGLGLTAVFVRETHEHARLEAGGHTARADGRHDHLHAGLSSREVFVHTSLREPALSAASQAGMVNNLNDGLAMGLFPVLFVGAGLSIADMGVLVALYPAVWGAGQLVTGPLSDRWGRKHLITAGMLTQAAALAVIAVGGSFATWAVAAVVLGAGTAMVYPTLLAVVGDVAHPAWRARAVGVYRLWRDGGFAVGALVSGAVADLWGLRAAVWVVAALTAASGLVVAARLYETHPARRSS</sequence>
<comment type="subcellular location">
    <subcellularLocation>
        <location evidence="1">Cell membrane</location>
        <topology evidence="1">Multi-pass membrane protein</topology>
    </subcellularLocation>
</comment>
<protein>
    <submittedName>
        <fullName evidence="7">MFS transporter</fullName>
    </submittedName>
</protein>
<proteinExistence type="predicted"/>
<dbReference type="SUPFAM" id="SSF103473">
    <property type="entry name" value="MFS general substrate transporter"/>
    <property type="match status" value="2"/>
</dbReference>
<keyword evidence="6" id="KW-0472">Membrane</keyword>
<dbReference type="InterPro" id="IPR011701">
    <property type="entry name" value="MFS"/>
</dbReference>
<keyword evidence="2" id="KW-0813">Transport</keyword>